<accession>A0ABW6IB23</accession>
<feature type="transmembrane region" description="Helical" evidence="1">
    <location>
        <begin position="340"/>
        <end position="357"/>
    </location>
</feature>
<dbReference type="EMBL" id="JBHZOL010000008">
    <property type="protein sequence ID" value="MFE4104977.1"/>
    <property type="molecule type" value="Genomic_DNA"/>
</dbReference>
<dbReference type="Pfam" id="PF06772">
    <property type="entry name" value="LtrA"/>
    <property type="match status" value="1"/>
</dbReference>
<keyword evidence="3" id="KW-1185">Reference proteome</keyword>
<dbReference type="Proteomes" id="UP001600165">
    <property type="component" value="Unassembled WGS sequence"/>
</dbReference>
<comment type="caution">
    <text evidence="2">The sequence shown here is derived from an EMBL/GenBank/DDBJ whole genome shotgun (WGS) entry which is preliminary data.</text>
</comment>
<evidence type="ECO:0000313" key="3">
    <source>
        <dbReference type="Proteomes" id="UP001600165"/>
    </source>
</evidence>
<dbReference type="InterPro" id="IPR010640">
    <property type="entry name" value="Low_temperature_requirement_A"/>
</dbReference>
<feature type="transmembrane region" description="Helical" evidence="1">
    <location>
        <begin position="169"/>
        <end position="191"/>
    </location>
</feature>
<feature type="transmembrane region" description="Helical" evidence="1">
    <location>
        <begin position="308"/>
        <end position="328"/>
    </location>
</feature>
<feature type="transmembrane region" description="Helical" evidence="1">
    <location>
        <begin position="113"/>
        <end position="136"/>
    </location>
</feature>
<dbReference type="RefSeq" id="WP_377960782.1">
    <property type="nucleotide sequence ID" value="NZ_JBHZOL010000008.1"/>
</dbReference>
<keyword evidence="1" id="KW-0472">Membrane</keyword>
<sequence length="394" mass="43131">MASRQLLQPPRLRSLEDGEERRATWLELFYDLVFVVAIAELAHFLSGHVSAGGFWGFVLLFIPVWWCWVGATFYATRFDTDDISDRLLTLTQMAIIAIMAANVHQGLGESGSFFAGSYAAFRSVLIMQYLSAGFYIPAVRPLTAWYATGFGASLALWLLSIWVPAPWRFALWVCGLLIDFCTPLTAGRLVSQFPPSMTHIPERVGLFTIIVLGESVVGVVRGLSELEWTAVAVLTALLGLSSAFSLWWLYFDTVDGSPLKAMKRGQMGISLLWLYTHLPLTLGLVMTGVGVERVLSMGPATVPSWGDRWLICGGVAIALICLAIIHLITCTLGTVQRRKVVSAYRLVGATFVLALGTSTSLSALGLVLLVAVTCVVEIGLDLFAQRRQRKVLQP</sequence>
<evidence type="ECO:0000313" key="2">
    <source>
        <dbReference type="EMBL" id="MFE4104977.1"/>
    </source>
</evidence>
<feature type="transmembrane region" description="Helical" evidence="1">
    <location>
        <begin position="271"/>
        <end position="288"/>
    </location>
</feature>
<name>A0ABW6IB23_9CYAN</name>
<organism evidence="2 3">
    <name type="scientific">Almyronema epifaneia S1</name>
    <dbReference type="NCBI Taxonomy" id="2991925"/>
    <lineage>
        <taxon>Bacteria</taxon>
        <taxon>Bacillati</taxon>
        <taxon>Cyanobacteriota</taxon>
        <taxon>Cyanophyceae</taxon>
        <taxon>Nodosilineales</taxon>
        <taxon>Nodosilineaceae</taxon>
        <taxon>Almyronema</taxon>
        <taxon>Almyronema epifaneia</taxon>
    </lineage>
</organism>
<feature type="transmembrane region" description="Helical" evidence="1">
    <location>
        <begin position="229"/>
        <end position="250"/>
    </location>
</feature>
<feature type="transmembrane region" description="Helical" evidence="1">
    <location>
        <begin position="52"/>
        <end position="75"/>
    </location>
</feature>
<dbReference type="PANTHER" id="PTHR36840:SF1">
    <property type="entry name" value="BLL5714 PROTEIN"/>
    <property type="match status" value="1"/>
</dbReference>
<gene>
    <name evidence="2" type="ORF">ACFVKH_01720</name>
</gene>
<feature type="transmembrane region" description="Helical" evidence="1">
    <location>
        <begin position="87"/>
        <end position="107"/>
    </location>
</feature>
<dbReference type="PANTHER" id="PTHR36840">
    <property type="entry name" value="BLL5714 PROTEIN"/>
    <property type="match status" value="1"/>
</dbReference>
<keyword evidence="1" id="KW-0812">Transmembrane</keyword>
<keyword evidence="1" id="KW-1133">Transmembrane helix</keyword>
<evidence type="ECO:0000256" key="1">
    <source>
        <dbReference type="SAM" id="Phobius"/>
    </source>
</evidence>
<feature type="transmembrane region" description="Helical" evidence="1">
    <location>
        <begin position="143"/>
        <end position="163"/>
    </location>
</feature>
<reference evidence="2 3" key="1">
    <citation type="submission" date="2024-10" db="EMBL/GenBank/DDBJ databases">
        <authorList>
            <person name="Ratan Roy A."/>
            <person name="Morales Sandoval P.H."/>
            <person name="De Los Santos Villalobos S."/>
            <person name="Chakraborty S."/>
            <person name="Mukherjee J."/>
        </authorList>
    </citation>
    <scope>NUCLEOTIDE SEQUENCE [LARGE SCALE GENOMIC DNA]</scope>
    <source>
        <strain evidence="2 3">S1</strain>
    </source>
</reference>
<proteinExistence type="predicted"/>
<feature type="transmembrane region" description="Helical" evidence="1">
    <location>
        <begin position="203"/>
        <end position="223"/>
    </location>
</feature>
<feature type="transmembrane region" description="Helical" evidence="1">
    <location>
        <begin position="363"/>
        <end position="384"/>
    </location>
</feature>
<protein>
    <submittedName>
        <fullName evidence="2">Low temperature requirement protein A</fullName>
    </submittedName>
</protein>